<dbReference type="AlphaFoldDB" id="W2NRB5"/>
<name>W2NRB5_PHYNI</name>
<dbReference type="EMBL" id="KI692033">
    <property type="protein sequence ID" value="ETM50214.1"/>
    <property type="molecule type" value="Genomic_DNA"/>
</dbReference>
<protein>
    <submittedName>
        <fullName evidence="1">Uncharacterized protein</fullName>
    </submittedName>
</protein>
<sequence length="170" mass="18932">MTTVSKPNSQPLKPGVASHQSLRVVHLVRGNPDRWLLIQGSKRFKVEKSIISAAVRCDRAPESFVYPDKVMLGQIRPCASVQMGSETFRDQEGIALPYLEFRSTLTNLVDEYEDYQSSAISRSNTDDHRCRTAALVALLHVVLLLRRLLVLQAALEFKLPGTSPLLDTSA</sequence>
<organism evidence="1">
    <name type="scientific">Phytophthora nicotianae</name>
    <name type="common">Potato buckeye rot agent</name>
    <name type="synonym">Phytophthora parasitica</name>
    <dbReference type="NCBI Taxonomy" id="4792"/>
    <lineage>
        <taxon>Eukaryota</taxon>
        <taxon>Sar</taxon>
        <taxon>Stramenopiles</taxon>
        <taxon>Oomycota</taxon>
        <taxon>Peronosporomycetes</taxon>
        <taxon>Peronosporales</taxon>
        <taxon>Peronosporaceae</taxon>
        <taxon>Phytophthora</taxon>
    </lineage>
</organism>
<evidence type="ECO:0000313" key="1">
    <source>
        <dbReference type="EMBL" id="ETM50214.1"/>
    </source>
</evidence>
<proteinExistence type="predicted"/>
<dbReference type="Proteomes" id="UP000054532">
    <property type="component" value="Unassembled WGS sequence"/>
</dbReference>
<accession>W2NRB5</accession>
<gene>
    <name evidence="1" type="ORF">L914_05705</name>
</gene>
<reference evidence="1" key="1">
    <citation type="submission" date="2013-11" db="EMBL/GenBank/DDBJ databases">
        <title>The Genome Sequence of Phytophthora parasitica IAC_01/95.</title>
        <authorList>
            <consortium name="The Broad Institute Genomics Platform"/>
            <person name="Russ C."/>
            <person name="Tyler B."/>
            <person name="Panabieres F."/>
            <person name="Shan W."/>
            <person name="Tripathy S."/>
            <person name="Grunwald N."/>
            <person name="Machado M."/>
            <person name="Johnson C.S."/>
            <person name="Arredondo F."/>
            <person name="Hong C."/>
            <person name="Coffey M."/>
            <person name="Young S.K."/>
            <person name="Zeng Q."/>
            <person name="Gargeya S."/>
            <person name="Fitzgerald M."/>
            <person name="Abouelleil A."/>
            <person name="Alvarado L."/>
            <person name="Chapman S.B."/>
            <person name="Gainer-Dewar J."/>
            <person name="Goldberg J."/>
            <person name="Griggs A."/>
            <person name="Gujja S."/>
            <person name="Hansen M."/>
            <person name="Howarth C."/>
            <person name="Imamovic A."/>
            <person name="Ireland A."/>
            <person name="Larimer J."/>
            <person name="McCowan C."/>
            <person name="Murphy C."/>
            <person name="Pearson M."/>
            <person name="Poon T.W."/>
            <person name="Priest M."/>
            <person name="Roberts A."/>
            <person name="Saif S."/>
            <person name="Shea T."/>
            <person name="Sykes S."/>
            <person name="Wortman J."/>
            <person name="Nusbaum C."/>
            <person name="Birren B."/>
        </authorList>
    </citation>
    <scope>NUCLEOTIDE SEQUENCE [LARGE SCALE GENOMIC DNA]</scope>
    <source>
        <strain evidence="1">IAC_01/95</strain>
    </source>
</reference>